<reference evidence="2" key="1">
    <citation type="submission" date="2021-02" db="EMBL/GenBank/DDBJ databases">
        <authorList>
            <person name="Nowell W R."/>
        </authorList>
    </citation>
    <scope>NUCLEOTIDE SEQUENCE</scope>
</reference>
<comment type="caution">
    <text evidence="2">The sequence shown here is derived from an EMBL/GenBank/DDBJ whole genome shotgun (WGS) entry which is preliminary data.</text>
</comment>
<keyword evidence="1" id="KW-0472">Membrane</keyword>
<dbReference type="OrthoDB" id="10040051at2759"/>
<dbReference type="Gene3D" id="1.20.1070.10">
    <property type="entry name" value="Rhodopsin 7-helix transmembrane proteins"/>
    <property type="match status" value="1"/>
</dbReference>
<dbReference type="AlphaFoldDB" id="A0A814D6Q8"/>
<gene>
    <name evidence="2" type="ORF">EDS130_LOCUS12294</name>
</gene>
<evidence type="ECO:0000313" key="2">
    <source>
        <dbReference type="EMBL" id="CAF0950198.1"/>
    </source>
</evidence>
<feature type="transmembrane region" description="Helical" evidence="1">
    <location>
        <begin position="6"/>
        <end position="23"/>
    </location>
</feature>
<evidence type="ECO:0000256" key="1">
    <source>
        <dbReference type="SAM" id="Phobius"/>
    </source>
</evidence>
<dbReference type="EMBL" id="CAJNOJ010000046">
    <property type="protein sequence ID" value="CAF0950198.1"/>
    <property type="molecule type" value="Genomic_DNA"/>
</dbReference>
<sequence>MAFVYGSPLIIMGLIYALIIRYIRHSSHNQEIRQTANKRDLLVVKRIILVVLIGMGIGIPTAFLLIIYMITGQLTELAYHIQALSLTTGLVVESVALGLITSQVQRIFRPERQINPTNILGTVQRRVIDATWERT</sequence>
<protein>
    <submittedName>
        <fullName evidence="2">Uncharacterized protein</fullName>
    </submittedName>
</protein>
<feature type="transmembrane region" description="Helical" evidence="1">
    <location>
        <begin position="47"/>
        <end position="71"/>
    </location>
</feature>
<name>A0A814D6Q8_ADIRI</name>
<dbReference type="Proteomes" id="UP000663852">
    <property type="component" value="Unassembled WGS sequence"/>
</dbReference>
<accession>A0A814D6Q8</accession>
<proteinExistence type="predicted"/>
<keyword evidence="1" id="KW-1133">Transmembrane helix</keyword>
<feature type="transmembrane region" description="Helical" evidence="1">
    <location>
        <begin position="77"/>
        <end position="100"/>
    </location>
</feature>
<dbReference type="SUPFAM" id="SSF81321">
    <property type="entry name" value="Family A G protein-coupled receptor-like"/>
    <property type="match status" value="1"/>
</dbReference>
<organism evidence="2 3">
    <name type="scientific">Adineta ricciae</name>
    <name type="common">Rotifer</name>
    <dbReference type="NCBI Taxonomy" id="249248"/>
    <lineage>
        <taxon>Eukaryota</taxon>
        <taxon>Metazoa</taxon>
        <taxon>Spiralia</taxon>
        <taxon>Gnathifera</taxon>
        <taxon>Rotifera</taxon>
        <taxon>Eurotatoria</taxon>
        <taxon>Bdelloidea</taxon>
        <taxon>Adinetida</taxon>
        <taxon>Adinetidae</taxon>
        <taxon>Adineta</taxon>
    </lineage>
</organism>
<keyword evidence="1" id="KW-0812">Transmembrane</keyword>
<evidence type="ECO:0000313" key="3">
    <source>
        <dbReference type="Proteomes" id="UP000663852"/>
    </source>
</evidence>